<dbReference type="OrthoDB" id="3406108at2"/>
<dbReference type="AlphaFoldDB" id="A0A2S9QPV2"/>
<evidence type="ECO:0008006" key="5">
    <source>
        <dbReference type="Google" id="ProtNLM"/>
    </source>
</evidence>
<evidence type="ECO:0000256" key="2">
    <source>
        <dbReference type="SAM" id="Phobius"/>
    </source>
</evidence>
<protein>
    <recommendedName>
        <fullName evidence="5">DUF998 domain-containing protein</fullName>
    </recommendedName>
</protein>
<feature type="region of interest" description="Disordered" evidence="1">
    <location>
        <begin position="231"/>
        <end position="250"/>
    </location>
</feature>
<organism evidence="3 4">
    <name type="scientific">Leucobacter massiliensis</name>
    <dbReference type="NCBI Taxonomy" id="1686285"/>
    <lineage>
        <taxon>Bacteria</taxon>
        <taxon>Bacillati</taxon>
        <taxon>Actinomycetota</taxon>
        <taxon>Actinomycetes</taxon>
        <taxon>Micrococcales</taxon>
        <taxon>Microbacteriaceae</taxon>
        <taxon>Leucobacter</taxon>
    </lineage>
</organism>
<dbReference type="Pfam" id="PF06197">
    <property type="entry name" value="DUF998"/>
    <property type="match status" value="1"/>
</dbReference>
<keyword evidence="4" id="KW-1185">Reference proteome</keyword>
<keyword evidence="2" id="KW-0472">Membrane</keyword>
<feature type="transmembrane region" description="Helical" evidence="2">
    <location>
        <begin position="166"/>
        <end position="189"/>
    </location>
</feature>
<accession>A0A2S9QPV2</accession>
<reference evidence="3 4" key="1">
    <citation type="journal article" date="2017" name="New Microbes New Infect">
        <title>Genome sequence of 'Leucobacter massiliensis' sp. nov. isolated from human pharynx after travel to the 2014 Hajj.</title>
        <authorList>
            <person name="Leangapichart T."/>
            <person name="Gautret P."/>
            <person name="Nguyen T.T."/>
            <person name="Armstrong N."/>
            <person name="Rolain J.M."/>
        </authorList>
    </citation>
    <scope>NUCLEOTIDE SEQUENCE [LARGE SCALE GENOMIC DNA]</scope>
    <source>
        <strain evidence="3 4">122RC15</strain>
    </source>
</reference>
<feature type="transmembrane region" description="Helical" evidence="2">
    <location>
        <begin position="12"/>
        <end position="34"/>
    </location>
</feature>
<keyword evidence="2" id="KW-0812">Transmembrane</keyword>
<feature type="transmembrane region" description="Helical" evidence="2">
    <location>
        <begin position="54"/>
        <end position="76"/>
    </location>
</feature>
<dbReference type="InterPro" id="IPR009339">
    <property type="entry name" value="DUF998"/>
</dbReference>
<dbReference type="RefSeq" id="WP_105804889.1">
    <property type="nucleotide sequence ID" value="NZ_MWZD01000015.1"/>
</dbReference>
<keyword evidence="2" id="KW-1133">Transmembrane helix</keyword>
<feature type="transmembrane region" description="Helical" evidence="2">
    <location>
        <begin position="201"/>
        <end position="222"/>
    </location>
</feature>
<sequence>MRRDPRTAAGRLLLIIAAITYSGVPWELAAGTPLDPSSSYLSELAAADQPSGPLFRALDLTSGALILLALLITGALNRTRGVRRAAALALAAFALLTMLDALFPMACASSVSASCARADAANQLGLAHQIHTLSSSGAVAAAVGAVILLAICAAREPLRRSGGAKAAIIALAGVLAVVTAIVSVLALLSGSDGRLVDGGGFFQRIQVLLMSASLIAFALAALPAPAGGRDAAPRDGAPLDAGAARTASGS</sequence>
<evidence type="ECO:0000313" key="4">
    <source>
        <dbReference type="Proteomes" id="UP000238650"/>
    </source>
</evidence>
<feature type="transmembrane region" description="Helical" evidence="2">
    <location>
        <begin position="88"/>
        <end position="113"/>
    </location>
</feature>
<feature type="transmembrane region" description="Helical" evidence="2">
    <location>
        <begin position="133"/>
        <end position="154"/>
    </location>
</feature>
<proteinExistence type="predicted"/>
<gene>
    <name evidence="3" type="ORF">B4915_05790</name>
</gene>
<name>A0A2S9QPV2_9MICO</name>
<dbReference type="Proteomes" id="UP000238650">
    <property type="component" value="Unassembled WGS sequence"/>
</dbReference>
<evidence type="ECO:0000313" key="3">
    <source>
        <dbReference type="EMBL" id="PRI11617.1"/>
    </source>
</evidence>
<dbReference type="EMBL" id="MWZD01000015">
    <property type="protein sequence ID" value="PRI11617.1"/>
    <property type="molecule type" value="Genomic_DNA"/>
</dbReference>
<evidence type="ECO:0000256" key="1">
    <source>
        <dbReference type="SAM" id="MobiDB-lite"/>
    </source>
</evidence>
<comment type="caution">
    <text evidence="3">The sequence shown here is derived from an EMBL/GenBank/DDBJ whole genome shotgun (WGS) entry which is preliminary data.</text>
</comment>